<dbReference type="CDD" id="cd01189">
    <property type="entry name" value="INT_ICEBs1_C_like"/>
    <property type="match status" value="1"/>
</dbReference>
<evidence type="ECO:0000256" key="4">
    <source>
        <dbReference type="ARBA" id="ARBA00023172"/>
    </source>
</evidence>
<dbReference type="InterPro" id="IPR050090">
    <property type="entry name" value="Tyrosine_recombinase_XerCD"/>
</dbReference>
<evidence type="ECO:0000256" key="1">
    <source>
        <dbReference type="ARBA" id="ARBA00008857"/>
    </source>
</evidence>
<gene>
    <name evidence="6" type="ORF">BJ095_1137</name>
</gene>
<dbReference type="PROSITE" id="PS51898">
    <property type="entry name" value="TYR_RECOMBINASE"/>
    <property type="match status" value="1"/>
</dbReference>
<keyword evidence="4" id="KW-0233">DNA recombination</keyword>
<comment type="caution">
    <text evidence="6">The sequence shown here is derived from an EMBL/GenBank/DDBJ whole genome shotgun (WGS) entry which is preliminary data.</text>
</comment>
<sequence length="388" mass="45524">MTNIKSYQLKNKETRYKFHVYVGVDPLTGKEQTTTRSGFKTKKEAKEALLQIQQEIRNGSFRKQAVEIYRDIYELWMEHYENTVEDSTLLKTKRIFKNHILPMFGDYKIAKIDAAICQKHVNQWAKKLQRFRMVKNYAALVMKYAIKHGLIDKNPFDLVEMPIIKSKISLEDEDEEFENFYSREQLIQFLHCLEQDNNLKRTTLFHLLAFTGMRKSEAFALQWKDIDFESEEIRITKAVKRGESGLYLGPTKNGESRTIKVDEKTKSLFKQWKSKQVEIYKAKGSSTNNKKQLVFSNELNVIQDPNKTVQWLSSFLQKYNLDYITAHGLRHTHCSLLFEAGATIKEVQFRLGHKDVKTTLDVYAHVTKKAKAETIDKFTNFIHESNHD</sequence>
<comment type="similarity">
    <text evidence="1">Belongs to the 'phage' integrase family.</text>
</comment>
<feature type="domain" description="Tyr recombinase" evidence="5">
    <location>
        <begin position="176"/>
        <end position="376"/>
    </location>
</feature>
<dbReference type="GO" id="GO:0015074">
    <property type="term" value="P:DNA integration"/>
    <property type="evidence" value="ECO:0007669"/>
    <property type="project" value="UniProtKB-KW"/>
</dbReference>
<dbReference type="EMBL" id="QJTJ01000013">
    <property type="protein sequence ID" value="PYF05934.1"/>
    <property type="molecule type" value="Genomic_DNA"/>
</dbReference>
<dbReference type="InterPro" id="IPR002104">
    <property type="entry name" value="Integrase_catalytic"/>
</dbReference>
<evidence type="ECO:0000256" key="2">
    <source>
        <dbReference type="ARBA" id="ARBA00022908"/>
    </source>
</evidence>
<dbReference type="GO" id="GO:0006310">
    <property type="term" value="P:DNA recombination"/>
    <property type="evidence" value="ECO:0007669"/>
    <property type="project" value="UniProtKB-KW"/>
</dbReference>
<dbReference type="Pfam" id="PF14659">
    <property type="entry name" value="Phage_int_SAM_3"/>
    <property type="match status" value="1"/>
</dbReference>
<accession>A0A318TMS2</accession>
<dbReference type="Pfam" id="PF00589">
    <property type="entry name" value="Phage_integrase"/>
    <property type="match status" value="1"/>
</dbReference>
<protein>
    <submittedName>
        <fullName evidence="6">AP2-like DNA-binding integrase family protein</fullName>
    </submittedName>
</protein>
<dbReference type="InterPro" id="IPR011010">
    <property type="entry name" value="DNA_brk_join_enz"/>
</dbReference>
<evidence type="ECO:0000313" key="6">
    <source>
        <dbReference type="EMBL" id="PYF05934.1"/>
    </source>
</evidence>
<organism evidence="6 7">
    <name type="scientific">Ureibacillus chungkukjangi</name>
    <dbReference type="NCBI Taxonomy" id="1202712"/>
    <lineage>
        <taxon>Bacteria</taxon>
        <taxon>Bacillati</taxon>
        <taxon>Bacillota</taxon>
        <taxon>Bacilli</taxon>
        <taxon>Bacillales</taxon>
        <taxon>Caryophanaceae</taxon>
        <taxon>Ureibacillus</taxon>
    </lineage>
</organism>
<evidence type="ECO:0000256" key="3">
    <source>
        <dbReference type="ARBA" id="ARBA00023125"/>
    </source>
</evidence>
<name>A0A318TMS2_9BACL</name>
<dbReference type="RefSeq" id="WP_107933618.1">
    <property type="nucleotide sequence ID" value="NZ_PYWJ01000006.1"/>
</dbReference>
<dbReference type="OrthoDB" id="9803188at2"/>
<proteinExistence type="inferred from homology"/>
<dbReference type="GO" id="GO:0003677">
    <property type="term" value="F:DNA binding"/>
    <property type="evidence" value="ECO:0007669"/>
    <property type="project" value="UniProtKB-KW"/>
</dbReference>
<keyword evidence="2" id="KW-0229">DNA integration</keyword>
<keyword evidence="7" id="KW-1185">Reference proteome</keyword>
<dbReference type="InterPro" id="IPR028259">
    <property type="entry name" value="AP2-like_int_N"/>
</dbReference>
<dbReference type="PANTHER" id="PTHR30349">
    <property type="entry name" value="PHAGE INTEGRASE-RELATED"/>
    <property type="match status" value="1"/>
</dbReference>
<dbReference type="InterPro" id="IPR010998">
    <property type="entry name" value="Integrase_recombinase_N"/>
</dbReference>
<dbReference type="InterPro" id="IPR013762">
    <property type="entry name" value="Integrase-like_cat_sf"/>
</dbReference>
<reference evidence="6 7" key="1">
    <citation type="submission" date="2018-06" db="EMBL/GenBank/DDBJ databases">
        <title>Genomic Encyclopedia of Archaeal and Bacterial Type Strains, Phase II (KMG-II): from individual species to whole genera.</title>
        <authorList>
            <person name="Goeker M."/>
        </authorList>
    </citation>
    <scope>NUCLEOTIDE SEQUENCE [LARGE SCALE GENOMIC DNA]</scope>
    <source>
        <strain evidence="6 7">KACC 16626</strain>
    </source>
</reference>
<dbReference type="PANTHER" id="PTHR30349:SF64">
    <property type="entry name" value="PROPHAGE INTEGRASE INTD-RELATED"/>
    <property type="match status" value="1"/>
</dbReference>
<keyword evidence="3 6" id="KW-0238">DNA-binding</keyword>
<dbReference type="Gene3D" id="1.10.150.130">
    <property type="match status" value="1"/>
</dbReference>
<evidence type="ECO:0000313" key="7">
    <source>
        <dbReference type="Proteomes" id="UP000247416"/>
    </source>
</evidence>
<dbReference type="AlphaFoldDB" id="A0A318TMS2"/>
<dbReference type="Gene3D" id="1.10.443.10">
    <property type="entry name" value="Intergrase catalytic core"/>
    <property type="match status" value="1"/>
</dbReference>
<dbReference type="SUPFAM" id="SSF56349">
    <property type="entry name" value="DNA breaking-rejoining enzymes"/>
    <property type="match status" value="1"/>
</dbReference>
<dbReference type="InterPro" id="IPR004107">
    <property type="entry name" value="Integrase_SAM-like_N"/>
</dbReference>
<dbReference type="Proteomes" id="UP000247416">
    <property type="component" value="Unassembled WGS sequence"/>
</dbReference>
<dbReference type="Pfam" id="PF14657">
    <property type="entry name" value="Arm-DNA-bind_4"/>
    <property type="match status" value="1"/>
</dbReference>
<evidence type="ECO:0000259" key="5">
    <source>
        <dbReference type="PROSITE" id="PS51898"/>
    </source>
</evidence>